<gene>
    <name evidence="2" type="ORF">ACFO8Q_13060</name>
</gene>
<dbReference type="RefSeq" id="WP_380026230.1">
    <property type="nucleotide sequence ID" value="NZ_JBHSHC010000098.1"/>
</dbReference>
<keyword evidence="1" id="KW-0732">Signal</keyword>
<keyword evidence="3" id="KW-1185">Reference proteome</keyword>
<feature type="chain" id="PRO_5047460895" evidence="1">
    <location>
        <begin position="25"/>
        <end position="243"/>
    </location>
</feature>
<evidence type="ECO:0000313" key="2">
    <source>
        <dbReference type="EMBL" id="MFC4768276.1"/>
    </source>
</evidence>
<sequence>MKKVYRLLFSALALVLALAAPAGATGKANTKELTAEQEKQIIQNMTNLEIDEKTQKILLNKVKKGEKVDSEIPENKAKAEKYLAINPNENESRKIKFEDGSMFEQIVSDKKVVKKFTFKDGSAVIESVDTSKGTVSCGTGYCNYKGVQVKQSTVFMSAYFYADFTIINGGDDYISKVYDYYIGTWGNYEFVSFGIIKQQEAWGEAAQAELRWKTDEGGYNTETNWLKLYVGGNDYWSSANYGN</sequence>
<evidence type="ECO:0000313" key="3">
    <source>
        <dbReference type="Proteomes" id="UP001596002"/>
    </source>
</evidence>
<accession>A0ABV9Q247</accession>
<feature type="signal peptide" evidence="1">
    <location>
        <begin position="1"/>
        <end position="24"/>
    </location>
</feature>
<proteinExistence type="predicted"/>
<dbReference type="EMBL" id="JBHSHC010000098">
    <property type="protein sequence ID" value="MFC4768276.1"/>
    <property type="molecule type" value="Genomic_DNA"/>
</dbReference>
<dbReference type="Proteomes" id="UP001596002">
    <property type="component" value="Unassembled WGS sequence"/>
</dbReference>
<protein>
    <submittedName>
        <fullName evidence="2">Uncharacterized protein</fullName>
    </submittedName>
</protein>
<comment type="caution">
    <text evidence="2">The sequence shown here is derived from an EMBL/GenBank/DDBJ whole genome shotgun (WGS) entry which is preliminary data.</text>
</comment>
<reference evidence="3" key="1">
    <citation type="journal article" date="2019" name="Int. J. Syst. Evol. Microbiol.">
        <title>The Global Catalogue of Microorganisms (GCM) 10K type strain sequencing project: providing services to taxonomists for standard genome sequencing and annotation.</title>
        <authorList>
            <consortium name="The Broad Institute Genomics Platform"/>
            <consortium name="The Broad Institute Genome Sequencing Center for Infectious Disease"/>
            <person name="Wu L."/>
            <person name="Ma J."/>
        </authorList>
    </citation>
    <scope>NUCLEOTIDE SEQUENCE [LARGE SCALE GENOMIC DNA]</scope>
    <source>
        <strain evidence="3">WYCCWR 12678</strain>
    </source>
</reference>
<evidence type="ECO:0000256" key="1">
    <source>
        <dbReference type="SAM" id="SignalP"/>
    </source>
</evidence>
<organism evidence="2 3">
    <name type="scientific">Effusibacillus consociatus</name>
    <dbReference type="NCBI Taxonomy" id="1117041"/>
    <lineage>
        <taxon>Bacteria</taxon>
        <taxon>Bacillati</taxon>
        <taxon>Bacillota</taxon>
        <taxon>Bacilli</taxon>
        <taxon>Bacillales</taxon>
        <taxon>Alicyclobacillaceae</taxon>
        <taxon>Effusibacillus</taxon>
    </lineage>
</organism>
<name>A0ABV9Q247_9BACL</name>